<dbReference type="KEGG" id="mtw:CQW49_23705"/>
<sequence length="99" mass="11122">MQSPTRLVVEGTWGWFAIALDRELEAEFSDNERARITKLIAKPVYAQLEYSNSSAADLAIELMPVAAATLIDNDHGMLRSIEEVRDLIRAGMEWQTLSL</sequence>
<accession>A0A2D2D7F3</accession>
<keyword evidence="1" id="KW-0614">Plasmid</keyword>
<evidence type="ECO:0000313" key="2">
    <source>
        <dbReference type="Proteomes" id="UP000230709"/>
    </source>
</evidence>
<gene>
    <name evidence="1" type="ORF">CQW49_23705</name>
</gene>
<keyword evidence="2" id="KW-1185">Reference proteome</keyword>
<protein>
    <submittedName>
        <fullName evidence="1">Uncharacterized protein</fullName>
    </submittedName>
</protein>
<name>A0A2D2D7F3_METT3</name>
<evidence type="ECO:0000313" key="1">
    <source>
        <dbReference type="EMBL" id="ATQ70956.1"/>
    </source>
</evidence>
<organism evidence="1 2">
    <name type="scientific">Methylosinus trichosporium (strain ATCC 35070 / NCIMB 11131 / UNIQEM 75 / OB3b)</name>
    <dbReference type="NCBI Taxonomy" id="595536"/>
    <lineage>
        <taxon>Bacteria</taxon>
        <taxon>Pseudomonadati</taxon>
        <taxon>Pseudomonadota</taxon>
        <taxon>Alphaproteobacteria</taxon>
        <taxon>Hyphomicrobiales</taxon>
        <taxon>Methylocystaceae</taxon>
        <taxon>Methylosinus</taxon>
    </lineage>
</organism>
<dbReference type="EMBL" id="CP023740">
    <property type="protein sequence ID" value="ATQ70956.1"/>
    <property type="molecule type" value="Genomic_DNA"/>
</dbReference>
<proteinExistence type="predicted"/>
<dbReference type="AlphaFoldDB" id="A0A2D2D7F3"/>
<reference evidence="2" key="1">
    <citation type="submission" date="2017-10" db="EMBL/GenBank/DDBJ databases">
        <title>Completed PacBio SMRT sequence of Methylosinus trichosporium OB3b reveals presence of a third large plasmid.</title>
        <authorList>
            <person name="Charles T.C."/>
            <person name="Lynch M.D.J."/>
            <person name="Heil J.R."/>
            <person name="Cheng J."/>
        </authorList>
    </citation>
    <scope>NUCLEOTIDE SEQUENCE [LARGE SCALE GENOMIC DNA]</scope>
    <source>
        <strain evidence="2">OB3b</strain>
        <plasmid evidence="2">pob3b3</plasmid>
    </source>
</reference>
<dbReference type="Proteomes" id="UP000230709">
    <property type="component" value="Plasmid pOB3b3"/>
</dbReference>
<geneLocation type="plasmid" evidence="2">
    <name>pob3b3</name>
</geneLocation>